<reference evidence="7" key="1">
    <citation type="submission" date="2019-03" db="EMBL/GenBank/DDBJ databases">
        <authorList>
            <person name="Li J."/>
        </authorList>
    </citation>
    <scope>NUCLEOTIDE SEQUENCE [LARGE SCALE GENOMIC DNA]</scope>
    <source>
        <strain evidence="7">2251</strain>
    </source>
</reference>
<keyword evidence="1 4" id="KW-0812">Transmembrane</keyword>
<dbReference type="SUPFAM" id="SSF103473">
    <property type="entry name" value="MFS general substrate transporter"/>
    <property type="match status" value="1"/>
</dbReference>
<dbReference type="InterPro" id="IPR020846">
    <property type="entry name" value="MFS_dom"/>
</dbReference>
<dbReference type="KEGG" id="plia:E4191_05965"/>
<keyword evidence="3 4" id="KW-0472">Membrane</keyword>
<dbReference type="PANTHER" id="PTHR11360">
    <property type="entry name" value="MONOCARBOXYLATE TRANSPORTER"/>
    <property type="match status" value="1"/>
</dbReference>
<keyword evidence="2 4" id="KW-1133">Transmembrane helix</keyword>
<evidence type="ECO:0000313" key="7">
    <source>
        <dbReference type="Proteomes" id="UP000296374"/>
    </source>
</evidence>
<gene>
    <name evidence="6" type="ORF">E4191_05965</name>
</gene>
<dbReference type="InterPro" id="IPR011701">
    <property type="entry name" value="MFS"/>
</dbReference>
<evidence type="ECO:0000256" key="4">
    <source>
        <dbReference type="SAM" id="Phobius"/>
    </source>
</evidence>
<organism evidence="6 7">
    <name type="scientific">Paracoccus liaowanqingii</name>
    <dbReference type="NCBI Taxonomy" id="2560053"/>
    <lineage>
        <taxon>Bacteria</taxon>
        <taxon>Pseudomonadati</taxon>
        <taxon>Pseudomonadota</taxon>
        <taxon>Alphaproteobacteria</taxon>
        <taxon>Rhodobacterales</taxon>
        <taxon>Paracoccaceae</taxon>
        <taxon>Paracoccus</taxon>
    </lineage>
</organism>
<evidence type="ECO:0000256" key="2">
    <source>
        <dbReference type="ARBA" id="ARBA00022989"/>
    </source>
</evidence>
<accession>A0A4V1BIX5</accession>
<feature type="transmembrane region" description="Helical" evidence="4">
    <location>
        <begin position="282"/>
        <end position="299"/>
    </location>
</feature>
<feature type="transmembrane region" description="Helical" evidence="4">
    <location>
        <begin position="378"/>
        <end position="396"/>
    </location>
</feature>
<evidence type="ECO:0000259" key="5">
    <source>
        <dbReference type="PROSITE" id="PS50850"/>
    </source>
</evidence>
<evidence type="ECO:0000256" key="3">
    <source>
        <dbReference type="ARBA" id="ARBA00023136"/>
    </source>
</evidence>
<dbReference type="GO" id="GO:0022857">
    <property type="term" value="F:transmembrane transporter activity"/>
    <property type="evidence" value="ECO:0007669"/>
    <property type="project" value="InterPro"/>
</dbReference>
<feature type="transmembrane region" description="Helical" evidence="4">
    <location>
        <begin position="75"/>
        <end position="95"/>
    </location>
</feature>
<dbReference type="Pfam" id="PF07690">
    <property type="entry name" value="MFS_1"/>
    <property type="match status" value="1"/>
</dbReference>
<dbReference type="Proteomes" id="UP000296374">
    <property type="component" value="Chromosome"/>
</dbReference>
<dbReference type="AlphaFoldDB" id="A0A4V1BIX5"/>
<feature type="transmembrane region" description="Helical" evidence="4">
    <location>
        <begin position="248"/>
        <end position="270"/>
    </location>
</feature>
<evidence type="ECO:0000313" key="6">
    <source>
        <dbReference type="EMBL" id="QBX34312.1"/>
    </source>
</evidence>
<proteinExistence type="predicted"/>
<name>A0A4V1BIX5_9RHOB</name>
<protein>
    <submittedName>
        <fullName evidence="6">MFS transporter</fullName>
    </submittedName>
</protein>
<dbReference type="EMBL" id="CP038439">
    <property type="protein sequence ID" value="QBX34312.1"/>
    <property type="molecule type" value="Genomic_DNA"/>
</dbReference>
<dbReference type="PROSITE" id="PS50850">
    <property type="entry name" value="MFS"/>
    <property type="match status" value="1"/>
</dbReference>
<feature type="transmembrane region" description="Helical" evidence="4">
    <location>
        <begin position="166"/>
        <end position="188"/>
    </location>
</feature>
<sequence length="445" mass="46185">MHAPLSDRTGSASRQITGIPAPIEWDRCPMRVISPRPLPLVAALGVTQIIGYGSIYYAFPILAPAVAQEFGVAEPFLFGLFSVGLLLGGFAAPALGGLLDRVGAARVMTAGSLSMALLLTLLAFAPGIWTFGALTILVELLSFAVLYDAAFAMLAQKHPADTRKSITRLTLIAGFASTIFWPLSGFLIEAVGWRGTQLIFAASHCLCAGLHYWTMAVPVSGGSTSSVDTSLQKPSSPPVMSPTVARRAFQLLAVGFALTGMAVSAVTVHLVEILRSLDIGEAAYIAAMVMGPAQVVVRVMDATVWRNRHPLFVAILSAAAILAAILLLLLPGPASLLAFAFAAILGAGAGLSSIVRGAVPVALFGASGLGLRLGRLAAIRNVLGASAPFLFAWVAAAYSMTWAVGAALVVSVTGLGALLLLHSHLERLGIVPPLRSKPVRHGMSA</sequence>
<dbReference type="InterPro" id="IPR050327">
    <property type="entry name" value="Proton-linked_MCT"/>
</dbReference>
<dbReference type="PANTHER" id="PTHR11360:SF308">
    <property type="entry name" value="BLL3089 PROTEIN"/>
    <property type="match status" value="1"/>
</dbReference>
<feature type="transmembrane region" description="Helical" evidence="4">
    <location>
        <begin position="311"/>
        <end position="330"/>
    </location>
</feature>
<feature type="transmembrane region" description="Helical" evidence="4">
    <location>
        <begin position="336"/>
        <end position="366"/>
    </location>
</feature>
<feature type="transmembrane region" description="Helical" evidence="4">
    <location>
        <begin position="402"/>
        <end position="421"/>
    </location>
</feature>
<dbReference type="InterPro" id="IPR036259">
    <property type="entry name" value="MFS_trans_sf"/>
</dbReference>
<evidence type="ECO:0000256" key="1">
    <source>
        <dbReference type="ARBA" id="ARBA00022692"/>
    </source>
</evidence>
<dbReference type="Gene3D" id="1.20.1250.20">
    <property type="entry name" value="MFS general substrate transporter like domains"/>
    <property type="match status" value="1"/>
</dbReference>
<feature type="domain" description="Major facilitator superfamily (MFS) profile" evidence="5">
    <location>
        <begin position="40"/>
        <end position="426"/>
    </location>
</feature>
<feature type="transmembrane region" description="Helical" evidence="4">
    <location>
        <begin position="131"/>
        <end position="154"/>
    </location>
</feature>
<feature type="transmembrane region" description="Helical" evidence="4">
    <location>
        <begin position="40"/>
        <end position="63"/>
    </location>
</feature>